<feature type="region of interest" description="Disordered" evidence="4">
    <location>
        <begin position="372"/>
        <end position="406"/>
    </location>
</feature>
<feature type="domain" description="RUN" evidence="5">
    <location>
        <begin position="48"/>
        <end position="180"/>
    </location>
</feature>
<dbReference type="InterPro" id="IPR037213">
    <property type="entry name" value="Run_dom_sf"/>
</dbReference>
<evidence type="ECO:0000256" key="3">
    <source>
        <dbReference type="ARBA" id="ARBA00034857"/>
    </source>
</evidence>
<dbReference type="InterPro" id="IPR047340">
    <property type="entry name" value="RUNDC3A_B"/>
</dbReference>
<dbReference type="InterPro" id="IPR004012">
    <property type="entry name" value="Run_dom"/>
</dbReference>
<feature type="compositionally biased region" description="Polar residues" evidence="4">
    <location>
        <begin position="372"/>
        <end position="384"/>
    </location>
</feature>
<proteinExistence type="inferred from homology"/>
<name>A0A8S4BUQ2_9TELE</name>
<feature type="region of interest" description="Disordered" evidence="4">
    <location>
        <begin position="207"/>
        <end position="226"/>
    </location>
</feature>
<dbReference type="PANTHER" id="PTHR46251">
    <property type="entry name" value="RUN DOMAIN-CONTAINING 3 PROTEIN RUNDC3"/>
    <property type="match status" value="1"/>
</dbReference>
<evidence type="ECO:0000259" key="5">
    <source>
        <dbReference type="PROSITE" id="PS50826"/>
    </source>
</evidence>
<keyword evidence="1" id="KW-0175">Coiled coil</keyword>
<dbReference type="Pfam" id="PF02759">
    <property type="entry name" value="RUN"/>
    <property type="match status" value="1"/>
</dbReference>
<dbReference type="SMART" id="SM00593">
    <property type="entry name" value="RUN"/>
    <property type="match status" value="1"/>
</dbReference>
<feature type="compositionally biased region" description="Polar residues" evidence="4">
    <location>
        <begin position="215"/>
        <end position="225"/>
    </location>
</feature>
<accession>A0A8S4BUQ2</accession>
<comment type="similarity">
    <text evidence="2">Belongs to the RUNDC3 family.</text>
</comment>
<comment type="caution">
    <text evidence="6">The sequence shown here is derived from an EMBL/GenBank/DDBJ whole genome shotgun (WGS) entry which is preliminary data.</text>
</comment>
<dbReference type="Gene3D" id="1.20.58.900">
    <property type="match status" value="1"/>
</dbReference>
<dbReference type="PROSITE" id="PS50826">
    <property type="entry name" value="RUN"/>
    <property type="match status" value="1"/>
</dbReference>
<evidence type="ECO:0000256" key="4">
    <source>
        <dbReference type="SAM" id="MobiDB-lite"/>
    </source>
</evidence>
<dbReference type="PANTHER" id="PTHR46251:SF1">
    <property type="entry name" value="RUN DOMAIN-CONTAINING PROTEIN 3B"/>
    <property type="match status" value="1"/>
</dbReference>
<dbReference type="CDD" id="cd17700">
    <property type="entry name" value="RUN_RUNDC3B"/>
    <property type="match status" value="1"/>
</dbReference>
<evidence type="ECO:0000313" key="6">
    <source>
        <dbReference type="EMBL" id="CAG6015451.1"/>
    </source>
</evidence>
<dbReference type="Proteomes" id="UP000677803">
    <property type="component" value="Unassembled WGS sequence"/>
</dbReference>
<evidence type="ECO:0000256" key="2">
    <source>
        <dbReference type="ARBA" id="ARBA00034727"/>
    </source>
</evidence>
<keyword evidence="7" id="KW-1185">Reference proteome</keyword>
<evidence type="ECO:0000256" key="1">
    <source>
        <dbReference type="ARBA" id="ARBA00023054"/>
    </source>
</evidence>
<dbReference type="OrthoDB" id="10029904at2759"/>
<organism evidence="6 7">
    <name type="scientific">Menidia menidia</name>
    <name type="common">Atlantic silverside</name>
    <dbReference type="NCBI Taxonomy" id="238744"/>
    <lineage>
        <taxon>Eukaryota</taxon>
        <taxon>Metazoa</taxon>
        <taxon>Chordata</taxon>
        <taxon>Craniata</taxon>
        <taxon>Vertebrata</taxon>
        <taxon>Euteleostomi</taxon>
        <taxon>Actinopterygii</taxon>
        <taxon>Neopterygii</taxon>
        <taxon>Teleostei</taxon>
        <taxon>Neoteleostei</taxon>
        <taxon>Acanthomorphata</taxon>
        <taxon>Ovalentaria</taxon>
        <taxon>Atherinomorphae</taxon>
        <taxon>Atheriniformes</taxon>
        <taxon>Atherinopsidae</taxon>
        <taxon>Menidiinae</taxon>
        <taxon>Menidia</taxon>
    </lineage>
</organism>
<dbReference type="SUPFAM" id="SSF140741">
    <property type="entry name" value="RUN domain-like"/>
    <property type="match status" value="1"/>
</dbReference>
<evidence type="ECO:0000313" key="7">
    <source>
        <dbReference type="Proteomes" id="UP000677803"/>
    </source>
</evidence>
<protein>
    <recommendedName>
        <fullName evidence="3">RUN domain-containing protein 3B</fullName>
    </recommendedName>
</protein>
<dbReference type="EMBL" id="CAJRST010038888">
    <property type="protein sequence ID" value="CAG6015451.1"/>
    <property type="molecule type" value="Genomic_DNA"/>
</dbReference>
<dbReference type="InterPro" id="IPR047339">
    <property type="entry name" value="RUN_RUNDC3B"/>
</dbReference>
<gene>
    <name evidence="6" type="ORF">MMEN_LOCUS19624</name>
</gene>
<sequence>MASFGVGQHLVRRRGASRSSAVERRNLLTVCRFSVKTLLDRSCFETIDDSFPEFTNFVSILEHILSHQLKGQTTWFGYESPRSFWDYIKAACSKVPHNCIRSIESMENVRPSRAKGRAWIRVVLMEKRLSDYISCALKDIKTTRRFYDEGAIILGEEAGLLADTLIGLNTIDFSFCLKGEGLDGSCPAVIDYTPYLKFTQSADSISSDEEEMRTLGSSGSESSTPDKAATAASIFTEQSNLVSKCKRFEQKYRMALEQKGYLEELVRLREAQLSEAVSNNKSLQQSLADAHLCHTLEKEQLEYIILELQDQLTVLKNNDLRSRQELTAHLTNQWPSPDVLDANAVALDTLLYRKSTGQKSFQSLEQLSADMSLSQTSLGPSQTPGLEARPAGTQWPHQGKEETPSLRGLCGSLTSVASYKSLASLKSSECLASPATEISSPGFTPS</sequence>
<dbReference type="AlphaFoldDB" id="A0A8S4BUQ2"/>
<reference evidence="6" key="1">
    <citation type="submission" date="2021-05" db="EMBL/GenBank/DDBJ databases">
        <authorList>
            <person name="Tigano A."/>
        </authorList>
    </citation>
    <scope>NUCLEOTIDE SEQUENCE</scope>
</reference>